<reference evidence="2 3" key="1">
    <citation type="journal article" date="2019" name="Int. J. Syst. Evol. Microbiol.">
        <title>The Global Catalogue of Microorganisms (GCM) 10K type strain sequencing project: providing services to taxonomists for standard genome sequencing and annotation.</title>
        <authorList>
            <consortium name="The Broad Institute Genomics Platform"/>
            <consortium name="The Broad Institute Genome Sequencing Center for Infectious Disease"/>
            <person name="Wu L."/>
            <person name="Ma J."/>
        </authorList>
    </citation>
    <scope>NUCLEOTIDE SEQUENCE [LARGE SCALE GENOMIC DNA]</scope>
    <source>
        <strain evidence="2 3">JCM 12696</strain>
    </source>
</reference>
<dbReference type="EMBL" id="BAAAKV010000096">
    <property type="protein sequence ID" value="GAA1198570.1"/>
    <property type="molecule type" value="Genomic_DNA"/>
</dbReference>
<evidence type="ECO:0000313" key="2">
    <source>
        <dbReference type="EMBL" id="GAA1198570.1"/>
    </source>
</evidence>
<feature type="transmembrane region" description="Helical" evidence="1">
    <location>
        <begin position="20"/>
        <end position="41"/>
    </location>
</feature>
<dbReference type="Pfam" id="PF26627">
    <property type="entry name" value="MmpB"/>
    <property type="match status" value="1"/>
</dbReference>
<accession>A0ABN1V7Z4</accession>
<keyword evidence="1" id="KW-0812">Transmembrane</keyword>
<name>A0ABN1V7Z4_9ACTN</name>
<protein>
    <submittedName>
        <fullName evidence="2">Uncharacterized protein</fullName>
    </submittedName>
</protein>
<gene>
    <name evidence="2" type="ORF">GCM10009654_64060</name>
</gene>
<keyword evidence="1" id="KW-1133">Transmembrane helix</keyword>
<dbReference type="Proteomes" id="UP001501371">
    <property type="component" value="Unassembled WGS sequence"/>
</dbReference>
<dbReference type="NCBIfam" id="NF047320">
    <property type="entry name" value="morpho_MmpB"/>
    <property type="match status" value="1"/>
</dbReference>
<comment type="caution">
    <text evidence="2">The sequence shown here is derived from an EMBL/GenBank/DDBJ whole genome shotgun (WGS) entry which is preliminary data.</text>
</comment>
<dbReference type="InterPro" id="IPR058070">
    <property type="entry name" value="MmpB-like"/>
</dbReference>
<keyword evidence="3" id="KW-1185">Reference proteome</keyword>
<keyword evidence="1" id="KW-0472">Membrane</keyword>
<dbReference type="RefSeq" id="WP_267958523.1">
    <property type="nucleotide sequence ID" value="NZ_BAAAKV010000096.1"/>
</dbReference>
<organism evidence="2 3">
    <name type="scientific">Streptomyces hebeiensis</name>
    <dbReference type="NCBI Taxonomy" id="229486"/>
    <lineage>
        <taxon>Bacteria</taxon>
        <taxon>Bacillati</taxon>
        <taxon>Actinomycetota</taxon>
        <taxon>Actinomycetes</taxon>
        <taxon>Kitasatosporales</taxon>
        <taxon>Streptomycetaceae</taxon>
        <taxon>Streptomyces</taxon>
    </lineage>
</organism>
<evidence type="ECO:0000313" key="3">
    <source>
        <dbReference type="Proteomes" id="UP001501371"/>
    </source>
</evidence>
<proteinExistence type="predicted"/>
<evidence type="ECO:0000256" key="1">
    <source>
        <dbReference type="SAM" id="Phobius"/>
    </source>
</evidence>
<sequence length="42" mass="4706">MLWSEPENRPPEDMREAQGMMRRAGPLLALAVVLAMVVLGLR</sequence>